<dbReference type="SUPFAM" id="SSF53335">
    <property type="entry name" value="S-adenosyl-L-methionine-dependent methyltransferases"/>
    <property type="match status" value="1"/>
</dbReference>
<reference evidence="2 3" key="1">
    <citation type="submission" date="2018-07" db="EMBL/GenBank/DDBJ databases">
        <title>Identification of spontaneous genetic mutation associated with occurrence of a yellow conidial color mutant of Aspergillus flavus.</title>
        <authorList>
            <person name="Chang P.-K."/>
            <person name="Mack B.M."/>
            <person name="Scharfenstein L."/>
            <person name="Gilbert M.K."/>
        </authorList>
    </citation>
    <scope>NUCLEOTIDE SEQUENCE [LARGE SCALE GENOMIC DNA]</scope>
    <source>
        <strain evidence="2 3">CA14</strain>
    </source>
</reference>
<dbReference type="Proteomes" id="UP000275480">
    <property type="component" value="Unassembled WGS sequence"/>
</dbReference>
<dbReference type="EMBL" id="QQZZ01000028">
    <property type="protein sequence ID" value="RMZ47604.1"/>
    <property type="molecule type" value="Genomic_DNA"/>
</dbReference>
<dbReference type="AlphaFoldDB" id="A0AB74CLX0"/>
<evidence type="ECO:0000313" key="3">
    <source>
        <dbReference type="Proteomes" id="UP000275480"/>
    </source>
</evidence>
<dbReference type="InterPro" id="IPR029063">
    <property type="entry name" value="SAM-dependent_MTases_sf"/>
</dbReference>
<gene>
    <name evidence="2" type="ORF">CA14_010271</name>
</gene>
<proteinExistence type="predicted"/>
<protein>
    <recommendedName>
        <fullName evidence="1">Methyltransferase type 11 domain-containing protein</fullName>
    </recommendedName>
</protein>
<sequence>MTTVSNTTLADKNQAYWNGEAKSVFKDKWNDTATQAKLMDYACGNGIVTMSLHHLFSKCIGIDLSDGMLDKYRATAATLGLPESRMMAVQGNILAPMVQTTNPPLDDEELDCFDLVEICMALHHVDDIQLATQRLASRLHPGGVFLIIDWATRGSLDINEHASPDAVHPEHHAAHTISHDSFTGEQIVSLYEQAGCGDVRFVLADRLSDVPDARSGKMQLFWARATKL</sequence>
<dbReference type="GO" id="GO:0008757">
    <property type="term" value="F:S-adenosylmethionine-dependent methyltransferase activity"/>
    <property type="evidence" value="ECO:0007669"/>
    <property type="project" value="InterPro"/>
</dbReference>
<evidence type="ECO:0000259" key="1">
    <source>
        <dbReference type="Pfam" id="PF08241"/>
    </source>
</evidence>
<comment type="caution">
    <text evidence="2">The sequence shown here is derived from an EMBL/GenBank/DDBJ whole genome shotgun (WGS) entry which is preliminary data.</text>
</comment>
<organism evidence="2 3">
    <name type="scientific">Aspergillus flavus</name>
    <dbReference type="NCBI Taxonomy" id="5059"/>
    <lineage>
        <taxon>Eukaryota</taxon>
        <taxon>Fungi</taxon>
        <taxon>Dikarya</taxon>
        <taxon>Ascomycota</taxon>
        <taxon>Pezizomycotina</taxon>
        <taxon>Eurotiomycetes</taxon>
        <taxon>Eurotiomycetidae</taxon>
        <taxon>Eurotiales</taxon>
        <taxon>Aspergillaceae</taxon>
        <taxon>Aspergillus</taxon>
        <taxon>Aspergillus subgen. Circumdati</taxon>
    </lineage>
</organism>
<dbReference type="CDD" id="cd02440">
    <property type="entry name" value="AdoMet_MTases"/>
    <property type="match status" value="1"/>
</dbReference>
<dbReference type="InterPro" id="IPR013216">
    <property type="entry name" value="Methyltransf_11"/>
</dbReference>
<dbReference type="Pfam" id="PF08241">
    <property type="entry name" value="Methyltransf_11"/>
    <property type="match status" value="1"/>
</dbReference>
<dbReference type="Gene3D" id="3.40.50.150">
    <property type="entry name" value="Vaccinia Virus protein VP39"/>
    <property type="match status" value="1"/>
</dbReference>
<dbReference type="PANTHER" id="PTHR43861">
    <property type="entry name" value="TRANS-ACONITATE 2-METHYLTRANSFERASE-RELATED"/>
    <property type="match status" value="1"/>
</dbReference>
<evidence type="ECO:0000313" key="2">
    <source>
        <dbReference type="EMBL" id="RMZ47604.1"/>
    </source>
</evidence>
<name>A0AB74CLX0_ASPFL</name>
<accession>A0AB74CLX0</accession>
<feature type="domain" description="Methyltransferase type 11" evidence="1">
    <location>
        <begin position="40"/>
        <end position="147"/>
    </location>
</feature>